<feature type="signal peptide" evidence="1">
    <location>
        <begin position="1"/>
        <end position="19"/>
    </location>
</feature>
<dbReference type="OrthoDB" id="763581at2"/>
<protein>
    <recommendedName>
        <fullName evidence="4">Outer membrane protein beta-barrel domain-containing protein</fullName>
    </recommendedName>
</protein>
<accession>G8R7B4</accession>
<proteinExistence type="predicted"/>
<feature type="chain" id="PRO_5003514768" description="Outer membrane protein beta-barrel domain-containing protein" evidence="1">
    <location>
        <begin position="20"/>
        <end position="211"/>
    </location>
</feature>
<reference evidence="2 3" key="1">
    <citation type="journal article" date="2012" name="Stand. Genomic Sci.">
        <title>Genome sequence of the orange-pigmented seawater bacterium Owenweeksia hongkongensis type strain (UST20020801(T)).</title>
        <authorList>
            <person name="Riedel T."/>
            <person name="Held B."/>
            <person name="Nolan M."/>
            <person name="Lucas S."/>
            <person name="Lapidus A."/>
            <person name="Tice H."/>
            <person name="Del Rio T.G."/>
            <person name="Cheng J.F."/>
            <person name="Han C."/>
            <person name="Tapia R."/>
            <person name="Goodwin L.A."/>
            <person name="Pitluck S."/>
            <person name="Liolios K."/>
            <person name="Mavromatis K."/>
            <person name="Pagani I."/>
            <person name="Ivanova N."/>
            <person name="Mikhailova N."/>
            <person name="Pati A."/>
            <person name="Chen A."/>
            <person name="Palaniappan K."/>
            <person name="Rohde M."/>
            <person name="Tindall B.J."/>
            <person name="Detter J.C."/>
            <person name="Goker M."/>
            <person name="Woyke T."/>
            <person name="Bristow J."/>
            <person name="Eisen J.A."/>
            <person name="Markowitz V."/>
            <person name="Hugenholtz P."/>
            <person name="Klenk H.P."/>
            <person name="Kyrpides N.C."/>
        </authorList>
    </citation>
    <scope>NUCLEOTIDE SEQUENCE</scope>
    <source>
        <strain evidence="3">DSM 17368 / JCM 12287 / NRRL B-23963</strain>
    </source>
</reference>
<keyword evidence="1" id="KW-0732">Signal</keyword>
<name>G8R7B4_OWEHD</name>
<evidence type="ECO:0008006" key="4">
    <source>
        <dbReference type="Google" id="ProtNLM"/>
    </source>
</evidence>
<dbReference type="eggNOG" id="COG3637">
    <property type="taxonomic scope" value="Bacteria"/>
</dbReference>
<organism evidence="2 3">
    <name type="scientific">Owenweeksia hongkongensis (strain DSM 17368 / CIP 108786 / JCM 12287 / NRRL B-23963 / UST20020801)</name>
    <dbReference type="NCBI Taxonomy" id="926562"/>
    <lineage>
        <taxon>Bacteria</taxon>
        <taxon>Pseudomonadati</taxon>
        <taxon>Bacteroidota</taxon>
        <taxon>Flavobacteriia</taxon>
        <taxon>Flavobacteriales</taxon>
        <taxon>Owenweeksiaceae</taxon>
        <taxon>Owenweeksia</taxon>
    </lineage>
</organism>
<dbReference type="STRING" id="926562.Oweho_0203"/>
<gene>
    <name evidence="2" type="ordered locus">Oweho_0203</name>
</gene>
<evidence type="ECO:0000313" key="2">
    <source>
        <dbReference type="EMBL" id="AEV31225.1"/>
    </source>
</evidence>
<dbReference type="AlphaFoldDB" id="G8R7B4"/>
<sequence>MKKLITLGILTISAFPLFSQVTEIGFLRAEVSIGVFSLNDKYIVGFEDNPNNYYYNPSTTTTTIGWETSDNSSPVFFADVSFFRYKKLEVGVNLGYQQLSTNKAFYGNPDPNTGIYPLETVTIDVFSFMPELRINWLTAADGKFEMYSGASFGLSFLNEEHSVNTSENESYKQPTIHVNGLGLRFGDKFGGFLELGFGARGFMSCGLSYRY</sequence>
<dbReference type="HOGENOM" id="CLU_1371027_0_0_10"/>
<keyword evidence="3" id="KW-1185">Reference proteome</keyword>
<evidence type="ECO:0000256" key="1">
    <source>
        <dbReference type="SAM" id="SignalP"/>
    </source>
</evidence>
<dbReference type="Proteomes" id="UP000005631">
    <property type="component" value="Chromosome"/>
</dbReference>
<evidence type="ECO:0000313" key="3">
    <source>
        <dbReference type="Proteomes" id="UP000005631"/>
    </source>
</evidence>
<dbReference type="RefSeq" id="WP_014200586.1">
    <property type="nucleotide sequence ID" value="NC_016599.1"/>
</dbReference>
<dbReference type="KEGG" id="oho:Oweho_0203"/>
<dbReference type="EMBL" id="CP003156">
    <property type="protein sequence ID" value="AEV31225.1"/>
    <property type="molecule type" value="Genomic_DNA"/>
</dbReference>